<dbReference type="SUPFAM" id="SSF50939">
    <property type="entry name" value="Sialidases"/>
    <property type="match status" value="1"/>
</dbReference>
<dbReference type="CDD" id="cd15482">
    <property type="entry name" value="Sialidase_non-viral"/>
    <property type="match status" value="1"/>
</dbReference>
<protein>
    <submittedName>
        <fullName evidence="1">Unannotated protein</fullName>
    </submittedName>
</protein>
<accession>A0A6J7HTX4</accession>
<gene>
    <name evidence="1" type="ORF">UFOPK3564_01741</name>
</gene>
<evidence type="ECO:0000313" key="1">
    <source>
        <dbReference type="EMBL" id="CAB4919359.1"/>
    </source>
</evidence>
<proteinExistence type="predicted"/>
<dbReference type="EMBL" id="CAFBMK010000097">
    <property type="protein sequence ID" value="CAB4919359.1"/>
    <property type="molecule type" value="Genomic_DNA"/>
</dbReference>
<dbReference type="SUPFAM" id="SSF110296">
    <property type="entry name" value="Oligoxyloglucan reducing end-specific cellobiohydrolase"/>
    <property type="match status" value="2"/>
</dbReference>
<dbReference type="InterPro" id="IPR015943">
    <property type="entry name" value="WD40/YVTN_repeat-like_dom_sf"/>
</dbReference>
<dbReference type="AlphaFoldDB" id="A0A6J7HTX4"/>
<reference evidence="1" key="1">
    <citation type="submission" date="2020-05" db="EMBL/GenBank/DDBJ databases">
        <authorList>
            <person name="Chiriac C."/>
            <person name="Salcher M."/>
            <person name="Ghai R."/>
            <person name="Kavagutti S V."/>
        </authorList>
    </citation>
    <scope>NUCLEOTIDE SEQUENCE</scope>
</reference>
<name>A0A6J7HTX4_9ZZZZ</name>
<sequence length="775" mass="79284">MTRPSHPAVLAVPVAIAALAVPASAGATGFLYPPYVPPSAIGTIWAGWDAPATVGVGRPTSVAAGDRTIMIAGEAPSGGAYPFRLEGPSGRRIGRVRGDTPPVLGVAGERRLYATDGCTVRTSTDRGTTWSAAGLPGCATSPASTPPATRIAVLDERVAWVATDRGTWRTTDGGATWGPSSSSPALPVPASADVAYRLTPGIRTGVALERTTDGGATWTPLPTPFPDAAGTPSNGSSIELIDGPHPLVVRADGTLLVGNGDRLLQSQDGGNTFAQHLLPRSLDESDGVPPTIDQLVCDGPRCIVGITGRAGVPRRGIPYADGAFDDRDFNRSDGPPRFLAAAVGDGRIVGQDGDPRTDAVGAPVLEGSFVGTGYGVLAREGDVTGSVGSSGVLALPTSTGATTTAVTASTDHGLAWDEKPPPSSETLDFGATLRRIALLPGDFRASVALSSRNRLSWSQDPSAEETDLGRLGAQDLAVSRGVPVVVGARGIARVASPTSGMAPVTSRIVRGRSFEHVEARGRTVVAWSGGRRPYAVRSTDGGTTWARTTLPTGVDAVEVATERVVYALAGRTLHRSVDGGRRFTRRVVTPALGDAGQRFDGDAAPQLAFSSADRGALVTPSGAFVTADGGGGVSPIPTPGAVVPSIAEVARGTVTIQDAITGAVLRSPGLLDRPTPSLALRVVGRPRAGARGARTVTVSGRLSGVGAGEPVALVGHRSRAADRPLLGVARTDASGRFRARVRLSAAQGGVQAWFRGSVTTDRTVRSKVGAVLRVR</sequence>
<dbReference type="InterPro" id="IPR036278">
    <property type="entry name" value="Sialidase_sf"/>
</dbReference>
<dbReference type="Gene3D" id="2.130.10.10">
    <property type="entry name" value="YVTN repeat-like/Quinoprotein amine dehydrogenase"/>
    <property type="match status" value="2"/>
</dbReference>
<organism evidence="1">
    <name type="scientific">freshwater metagenome</name>
    <dbReference type="NCBI Taxonomy" id="449393"/>
    <lineage>
        <taxon>unclassified sequences</taxon>
        <taxon>metagenomes</taxon>
        <taxon>ecological metagenomes</taxon>
    </lineage>
</organism>